<evidence type="ECO:0000313" key="3">
    <source>
        <dbReference type="EMBL" id="GMH76356.1"/>
    </source>
</evidence>
<keyword evidence="2" id="KW-1133">Transmembrane helix</keyword>
<feature type="transmembrane region" description="Helical" evidence="2">
    <location>
        <begin position="186"/>
        <end position="210"/>
    </location>
</feature>
<keyword evidence="2" id="KW-0472">Membrane</keyword>
<gene>
    <name evidence="3" type="ORF">TrLO_g1045</name>
</gene>
<dbReference type="EMBL" id="BRXW01000757">
    <property type="protein sequence ID" value="GMH76356.1"/>
    <property type="molecule type" value="Genomic_DNA"/>
</dbReference>
<dbReference type="Proteomes" id="UP001165122">
    <property type="component" value="Unassembled WGS sequence"/>
</dbReference>
<dbReference type="AlphaFoldDB" id="A0A9W7ANS1"/>
<evidence type="ECO:0000256" key="2">
    <source>
        <dbReference type="SAM" id="Phobius"/>
    </source>
</evidence>
<protein>
    <submittedName>
        <fullName evidence="3">Uncharacterized protein</fullName>
    </submittedName>
</protein>
<keyword evidence="2" id="KW-0812">Transmembrane</keyword>
<dbReference type="OrthoDB" id="10436781at2759"/>
<accession>A0A9W7ANS1</accession>
<reference evidence="4" key="1">
    <citation type="journal article" date="2023" name="Commun. Biol.">
        <title>Genome analysis of Parmales, the sister group of diatoms, reveals the evolutionary specialization of diatoms from phago-mixotrophs to photoautotrophs.</title>
        <authorList>
            <person name="Ban H."/>
            <person name="Sato S."/>
            <person name="Yoshikawa S."/>
            <person name="Yamada K."/>
            <person name="Nakamura Y."/>
            <person name="Ichinomiya M."/>
            <person name="Sato N."/>
            <person name="Blanc-Mathieu R."/>
            <person name="Endo H."/>
            <person name="Kuwata A."/>
            <person name="Ogata H."/>
        </authorList>
    </citation>
    <scope>NUCLEOTIDE SEQUENCE [LARGE SCALE GENOMIC DNA]</scope>
    <source>
        <strain evidence="4">NIES 3700</strain>
    </source>
</reference>
<name>A0A9W7ANS1_9STRA</name>
<sequence length="229" mass="24422">MGVNFHSSMGSGVPVGADGEQESCRQKIHEGVLTSIKNVDSDCYSLCNLLDPSEMHDLNKSDADETDARCSETAWALGQHVLSTPMCSPHLPQNVQALPRPQSQKPDLKYTLESSVLLSLFPASKLEPNNIKSDNDAQAGCKGLPLTSSPRSSATSKHGGTSVGSDQIEEVGEGEAAISLPFLLCLLPLVMVVVVLNCLVTAVVAIGSALRGFGDRKVRIQTVRLCCRY</sequence>
<evidence type="ECO:0000313" key="4">
    <source>
        <dbReference type="Proteomes" id="UP001165122"/>
    </source>
</evidence>
<feature type="compositionally biased region" description="Polar residues" evidence="1">
    <location>
        <begin position="146"/>
        <end position="165"/>
    </location>
</feature>
<comment type="caution">
    <text evidence="3">The sequence shown here is derived from an EMBL/GenBank/DDBJ whole genome shotgun (WGS) entry which is preliminary data.</text>
</comment>
<organism evidence="3 4">
    <name type="scientific">Triparma laevis f. longispina</name>
    <dbReference type="NCBI Taxonomy" id="1714387"/>
    <lineage>
        <taxon>Eukaryota</taxon>
        <taxon>Sar</taxon>
        <taxon>Stramenopiles</taxon>
        <taxon>Ochrophyta</taxon>
        <taxon>Bolidophyceae</taxon>
        <taxon>Parmales</taxon>
        <taxon>Triparmaceae</taxon>
        <taxon>Triparma</taxon>
    </lineage>
</organism>
<keyword evidence="4" id="KW-1185">Reference proteome</keyword>
<proteinExistence type="predicted"/>
<feature type="region of interest" description="Disordered" evidence="1">
    <location>
        <begin position="142"/>
        <end position="166"/>
    </location>
</feature>
<evidence type="ECO:0000256" key="1">
    <source>
        <dbReference type="SAM" id="MobiDB-lite"/>
    </source>
</evidence>